<dbReference type="Pfam" id="PF14223">
    <property type="entry name" value="Retrotran_gag_2"/>
    <property type="match status" value="1"/>
</dbReference>
<dbReference type="HOGENOM" id="CLU_2309509_0_0_1"/>
<keyword evidence="2" id="KW-1185">Reference proteome</keyword>
<dbReference type="AlphaFoldDB" id="T1J5V1"/>
<proteinExistence type="predicted"/>
<dbReference type="Proteomes" id="UP000014500">
    <property type="component" value="Unassembled WGS sequence"/>
</dbReference>
<reference evidence="1" key="2">
    <citation type="submission" date="2015-02" db="UniProtKB">
        <authorList>
            <consortium name="EnsemblMetazoa"/>
        </authorList>
    </citation>
    <scope>IDENTIFICATION</scope>
</reference>
<dbReference type="PhylomeDB" id="T1J5V1"/>
<dbReference type="EMBL" id="JH431868">
    <property type="status" value="NOT_ANNOTATED_CDS"/>
    <property type="molecule type" value="Genomic_DNA"/>
</dbReference>
<organism evidence="1 2">
    <name type="scientific">Strigamia maritima</name>
    <name type="common">European centipede</name>
    <name type="synonym">Geophilus maritimus</name>
    <dbReference type="NCBI Taxonomy" id="126957"/>
    <lineage>
        <taxon>Eukaryota</taxon>
        <taxon>Metazoa</taxon>
        <taxon>Ecdysozoa</taxon>
        <taxon>Arthropoda</taxon>
        <taxon>Myriapoda</taxon>
        <taxon>Chilopoda</taxon>
        <taxon>Pleurostigmophora</taxon>
        <taxon>Geophilomorpha</taxon>
        <taxon>Linotaeniidae</taxon>
        <taxon>Strigamia</taxon>
    </lineage>
</organism>
<dbReference type="eggNOG" id="ENOG502S6B6">
    <property type="taxonomic scope" value="Eukaryota"/>
</dbReference>
<sequence>MTQLTIKKLLKYVDGKTKRPTKYATDPAVVKSVKKWDENDEIAKATILLMIKQSEVQAAQGCTTSASLWEKLHKIYQSKEPVRKATLLKHMILHKMPNEN</sequence>
<dbReference type="STRING" id="126957.T1J5V1"/>
<name>T1J5V1_STRMM</name>
<reference evidence="2" key="1">
    <citation type="submission" date="2011-05" db="EMBL/GenBank/DDBJ databases">
        <authorList>
            <person name="Richards S.R."/>
            <person name="Qu J."/>
            <person name="Jiang H."/>
            <person name="Jhangiani S.N."/>
            <person name="Agravi P."/>
            <person name="Goodspeed R."/>
            <person name="Gross S."/>
            <person name="Mandapat C."/>
            <person name="Jackson L."/>
            <person name="Mathew T."/>
            <person name="Pu L."/>
            <person name="Thornton R."/>
            <person name="Saada N."/>
            <person name="Wilczek-Boney K.B."/>
            <person name="Lee S."/>
            <person name="Kovar C."/>
            <person name="Wu Y."/>
            <person name="Scherer S.E."/>
            <person name="Worley K.C."/>
            <person name="Muzny D.M."/>
            <person name="Gibbs R."/>
        </authorList>
    </citation>
    <scope>NUCLEOTIDE SEQUENCE</scope>
    <source>
        <strain evidence="2">Brora</strain>
    </source>
</reference>
<evidence type="ECO:0000313" key="1">
    <source>
        <dbReference type="EnsemblMetazoa" id="SMAR009009-PA"/>
    </source>
</evidence>
<protein>
    <submittedName>
        <fullName evidence="1">Uncharacterized protein</fullName>
    </submittedName>
</protein>
<accession>T1J5V1</accession>
<dbReference type="EnsemblMetazoa" id="SMAR009009-RA">
    <property type="protein sequence ID" value="SMAR009009-PA"/>
    <property type="gene ID" value="SMAR009009"/>
</dbReference>
<evidence type="ECO:0000313" key="2">
    <source>
        <dbReference type="Proteomes" id="UP000014500"/>
    </source>
</evidence>